<proteinExistence type="predicted"/>
<feature type="signal peptide" evidence="1">
    <location>
        <begin position="1"/>
        <end position="23"/>
    </location>
</feature>
<name>A0A852VD90_9BACT</name>
<protein>
    <submittedName>
        <fullName evidence="2">VWFA-related protein</fullName>
    </submittedName>
</protein>
<dbReference type="Proteomes" id="UP000564385">
    <property type="component" value="Unassembled WGS sequence"/>
</dbReference>
<feature type="chain" id="PRO_5032824810" evidence="1">
    <location>
        <begin position="24"/>
        <end position="524"/>
    </location>
</feature>
<organism evidence="2 3">
    <name type="scientific">Tunturiibacter lichenicola</name>
    <dbReference type="NCBI Taxonomy" id="2051959"/>
    <lineage>
        <taxon>Bacteria</taxon>
        <taxon>Pseudomonadati</taxon>
        <taxon>Acidobacteriota</taxon>
        <taxon>Terriglobia</taxon>
        <taxon>Terriglobales</taxon>
        <taxon>Acidobacteriaceae</taxon>
        <taxon>Tunturiibacter</taxon>
    </lineage>
</organism>
<sequence>MSIRFAHAALAVLLSAMAVSIQAQSPDPSGFTLHTQARVVLTDVTVTDANGNPVHNLSRSAFHIFDNKKPQEIASFEEHTGAQPAVTPTAAPSAPHTFGNAFLLHPPPVFNVIVLDTVTINIVDQMYLYKQLTDFIDALPPQNSLAIFAHNGEYTLLLQDFTTDHALLHTAIRKAVPVLPLPGAWSYNSLQAMQQIAIYLGQLPGRKNVLWFSAGSNLLLRSDASNIPPSIDYHALRVIYDELEASRIALYPIDARGLTIDPPPVWEHMQMDDEAKATGGRAFYDNNGLAEISSKIIATDADFYSLSYSPRNFQQDNKWHNVKVTIDGGPYTLSYRTGYYGDGANISDPRNSPSDSKTTRTVLTSNGEKIQLPENHSEPIIFYADVRPSSSAAVSGDAPTLPEKKNQTVYTIHYTVPAADFVQQNIPGGQRVEIGAGVFAFNRYGRSISRLGQKFTFSFNGDKLSKTPNASLTFDQQFNLPKGDDYLIVAVWDTATGRLGTIQVPVSVAKRMEPPHNQSAQPKH</sequence>
<evidence type="ECO:0000313" key="2">
    <source>
        <dbReference type="EMBL" id="NYF89457.1"/>
    </source>
</evidence>
<accession>A0A852VD90</accession>
<keyword evidence="1" id="KW-0732">Signal</keyword>
<dbReference type="InterPro" id="IPR017802">
    <property type="entry name" value="VWFA-rel_acidobac-type"/>
</dbReference>
<dbReference type="EMBL" id="JACCCU010000001">
    <property type="protein sequence ID" value="NYF89457.1"/>
    <property type="molecule type" value="Genomic_DNA"/>
</dbReference>
<dbReference type="AlphaFoldDB" id="A0A852VD90"/>
<reference evidence="2 3" key="1">
    <citation type="submission" date="2020-07" db="EMBL/GenBank/DDBJ databases">
        <title>Genomic Encyclopedia of Type Strains, Phase IV (KMG-V): Genome sequencing to study the core and pangenomes of soil and plant-associated prokaryotes.</title>
        <authorList>
            <person name="Whitman W."/>
        </authorList>
    </citation>
    <scope>NUCLEOTIDE SEQUENCE [LARGE SCALE GENOMIC DNA]</scope>
    <source>
        <strain evidence="2 3">M8UP22</strain>
    </source>
</reference>
<evidence type="ECO:0000313" key="3">
    <source>
        <dbReference type="Proteomes" id="UP000564385"/>
    </source>
</evidence>
<comment type="caution">
    <text evidence="2">The sequence shown here is derived from an EMBL/GenBank/DDBJ whole genome shotgun (WGS) entry which is preliminary data.</text>
</comment>
<dbReference type="NCBIfam" id="TIGR03436">
    <property type="entry name" value="acidobact_VWFA"/>
    <property type="match status" value="1"/>
</dbReference>
<evidence type="ECO:0000256" key="1">
    <source>
        <dbReference type="SAM" id="SignalP"/>
    </source>
</evidence>
<gene>
    <name evidence="2" type="ORF">HDF08_001524</name>
</gene>